<organism evidence="2 3">
    <name type="scientific">Thorsellia anophelis DSM 18579</name>
    <dbReference type="NCBI Taxonomy" id="1123402"/>
    <lineage>
        <taxon>Bacteria</taxon>
        <taxon>Pseudomonadati</taxon>
        <taxon>Pseudomonadota</taxon>
        <taxon>Gammaproteobacteria</taxon>
        <taxon>Enterobacterales</taxon>
        <taxon>Thorselliaceae</taxon>
        <taxon>Thorsellia</taxon>
    </lineage>
</organism>
<proteinExistence type="predicted"/>
<dbReference type="Proteomes" id="UP000242642">
    <property type="component" value="Unassembled WGS sequence"/>
</dbReference>
<evidence type="ECO:0008006" key="4">
    <source>
        <dbReference type="Google" id="ProtNLM"/>
    </source>
</evidence>
<dbReference type="RefSeq" id="WP_093319745.1">
    <property type="nucleotide sequence ID" value="NZ_FOHV01000012.1"/>
</dbReference>
<evidence type="ECO:0000256" key="1">
    <source>
        <dbReference type="SAM" id="Phobius"/>
    </source>
</evidence>
<keyword evidence="1" id="KW-0472">Membrane</keyword>
<name>A0A1I0CTI2_9GAMM</name>
<dbReference type="AlphaFoldDB" id="A0A1I0CTI2"/>
<sequence>MALYKSLLPVTYQRLVMCLVFYLIIIPYGFSDTIATRISPPVGFERVNEDDSSFGHYLQTMSLKSNEAEVLFFNGKIKPNSAHAAVIDIDVGTRDLQQCADAVIRLRAEYLFEEKRFDEIHFNLTNGFNADYLSWKNGARLGIKGNKTWWKKGATQKDDSYDSFRRYLDLVFTYAGTISLANELIQVDASDIEIGDVFIQPGSPGHAVIVVDLARNDAQTAILLAQSYMPAQSIHIVKNPTNQSMSPWYQVGRTDKLVTPDWTFNWTDLKRFSSKHR</sequence>
<keyword evidence="1" id="KW-0812">Transmembrane</keyword>
<gene>
    <name evidence="2" type="ORF">SAMN02583745_01724</name>
</gene>
<keyword evidence="1" id="KW-1133">Transmembrane helix</keyword>
<evidence type="ECO:0000313" key="2">
    <source>
        <dbReference type="EMBL" id="SET22849.1"/>
    </source>
</evidence>
<evidence type="ECO:0000313" key="3">
    <source>
        <dbReference type="Proteomes" id="UP000242642"/>
    </source>
</evidence>
<dbReference type="OrthoDB" id="5511471at2"/>
<dbReference type="EMBL" id="FOHV01000012">
    <property type="protein sequence ID" value="SET22849.1"/>
    <property type="molecule type" value="Genomic_DNA"/>
</dbReference>
<protein>
    <recommendedName>
        <fullName evidence="4">DUF4846 domain-containing protein</fullName>
    </recommendedName>
</protein>
<accession>A0A1I0CTI2</accession>
<feature type="transmembrane region" description="Helical" evidence="1">
    <location>
        <begin position="12"/>
        <end position="30"/>
    </location>
</feature>
<dbReference type="Pfam" id="PF16138">
    <property type="entry name" value="DUF4846"/>
    <property type="match status" value="1"/>
</dbReference>
<dbReference type="InterPro" id="IPR032315">
    <property type="entry name" value="DUF4846"/>
</dbReference>
<reference evidence="3" key="1">
    <citation type="submission" date="2016-10" db="EMBL/GenBank/DDBJ databases">
        <authorList>
            <person name="Varghese N."/>
            <person name="Submissions S."/>
        </authorList>
    </citation>
    <scope>NUCLEOTIDE SEQUENCE [LARGE SCALE GENOMIC DNA]</scope>
    <source>
        <strain evidence="3">DSM 18579</strain>
    </source>
</reference>
<keyword evidence="3" id="KW-1185">Reference proteome</keyword>
<dbReference type="STRING" id="1123402.SAMN02583745_01724"/>